<dbReference type="Pfam" id="PF09939">
    <property type="entry name" value="DUF2171"/>
    <property type="match status" value="1"/>
</dbReference>
<comment type="caution">
    <text evidence="2">The sequence shown here is derived from an EMBL/GenBank/DDBJ whole genome shotgun (WGS) entry which is preliminary data.</text>
</comment>
<sequence length="81" mass="9049">MTMQSQIKPGMPVKCADGMDHGQVDGVDGEYIKLSGGDSAQPHWLPISAVDHVDQHVHLNLGHEQVHQQWLSEDPHPEHRQ</sequence>
<dbReference type="InterPro" id="IPR018684">
    <property type="entry name" value="DUF2171"/>
</dbReference>
<accession>A0A2I9D351</accession>
<proteinExistence type="predicted"/>
<evidence type="ECO:0008006" key="4">
    <source>
        <dbReference type="Google" id="ProtNLM"/>
    </source>
</evidence>
<gene>
    <name evidence="2" type="ORF">DAERI_020187</name>
</gene>
<feature type="region of interest" description="Disordered" evidence="1">
    <location>
        <begin position="1"/>
        <end position="21"/>
    </location>
</feature>
<evidence type="ECO:0000313" key="3">
    <source>
        <dbReference type="Proteomes" id="UP000236569"/>
    </source>
</evidence>
<name>A0A2I9D351_9DEIO</name>
<dbReference type="Proteomes" id="UP000236569">
    <property type="component" value="Unassembled WGS sequence"/>
</dbReference>
<protein>
    <recommendedName>
        <fullName evidence="4">DUF2171 domain-containing protein</fullName>
    </recommendedName>
</protein>
<dbReference type="RefSeq" id="WP_103128088.1">
    <property type="nucleotide sequence ID" value="NZ_BFAG01000002.1"/>
</dbReference>
<organism evidence="2 3">
    <name type="scientific">Deinococcus aerius</name>
    <dbReference type="NCBI Taxonomy" id="200253"/>
    <lineage>
        <taxon>Bacteria</taxon>
        <taxon>Thermotogati</taxon>
        <taxon>Deinococcota</taxon>
        <taxon>Deinococci</taxon>
        <taxon>Deinococcales</taxon>
        <taxon>Deinococcaceae</taxon>
        <taxon>Deinococcus</taxon>
    </lineage>
</organism>
<evidence type="ECO:0000256" key="1">
    <source>
        <dbReference type="SAM" id="MobiDB-lite"/>
    </source>
</evidence>
<dbReference type="OrthoDB" id="9803697at2"/>
<evidence type="ECO:0000313" key="2">
    <source>
        <dbReference type="EMBL" id="GBF04590.1"/>
    </source>
</evidence>
<dbReference type="EMBL" id="BFAG01000002">
    <property type="protein sequence ID" value="GBF04590.1"/>
    <property type="molecule type" value="Genomic_DNA"/>
</dbReference>
<dbReference type="AlphaFoldDB" id="A0A2I9D351"/>
<keyword evidence="3" id="KW-1185">Reference proteome</keyword>
<reference evidence="3" key="1">
    <citation type="submission" date="2018-01" db="EMBL/GenBank/DDBJ databases">
        <title>Draft Genome Sequence of the Radioresistant Bacterium Deinococcus aerius TR0125, Isolated from the Higher Atmosphere above Japan.</title>
        <authorList>
            <person name="Satoh K."/>
            <person name="Arai H."/>
            <person name="Sanzen T."/>
            <person name="Kawaguchi Y."/>
            <person name="Hayashi H."/>
            <person name="Yokobori S."/>
            <person name="Yamagishi A."/>
            <person name="Oono Y."/>
            <person name="Narumi I."/>
        </authorList>
    </citation>
    <scope>NUCLEOTIDE SEQUENCE [LARGE SCALE GENOMIC DNA]</scope>
    <source>
        <strain evidence="3">TR0125</strain>
    </source>
</reference>